<evidence type="ECO:0000256" key="3">
    <source>
        <dbReference type="ARBA" id="ARBA00022729"/>
    </source>
</evidence>
<dbReference type="PANTHER" id="PTHR35272">
    <property type="entry name" value="THIOL:DISULFIDE INTERCHANGE PROTEIN DSBC-RELATED"/>
    <property type="match status" value="1"/>
</dbReference>
<dbReference type="InterPro" id="IPR009094">
    <property type="entry name" value="DiS-bond_isomerase_DsbC/G_N_sf"/>
</dbReference>
<keyword evidence="6 7" id="KW-0676">Redox-active center</keyword>
<proteinExistence type="inferred from homology"/>
<dbReference type="AlphaFoldDB" id="A0A809RMI6"/>
<dbReference type="KEGG" id="sniv:SFSGTM_27120"/>
<evidence type="ECO:0000313" key="10">
    <source>
        <dbReference type="EMBL" id="BBP02004.1"/>
    </source>
</evidence>
<dbReference type="PROSITE" id="PS51257">
    <property type="entry name" value="PROKAR_LIPOPROTEIN"/>
    <property type="match status" value="1"/>
</dbReference>
<dbReference type="InterPro" id="IPR051470">
    <property type="entry name" value="Thiol:disulfide_interchange"/>
</dbReference>
<evidence type="ECO:0000256" key="2">
    <source>
        <dbReference type="ARBA" id="ARBA00009813"/>
    </source>
</evidence>
<dbReference type="Pfam" id="PF13098">
    <property type="entry name" value="Thioredoxin_2"/>
    <property type="match status" value="1"/>
</dbReference>
<protein>
    <recommendedName>
        <fullName evidence="7">Thiol:disulfide interchange protein</fullName>
    </recommendedName>
</protein>
<keyword evidence="5" id="KW-1015">Disulfide bond</keyword>
<name>A0A809RMI6_9PROT</name>
<evidence type="ECO:0000256" key="6">
    <source>
        <dbReference type="ARBA" id="ARBA00023284"/>
    </source>
</evidence>
<evidence type="ECO:0000256" key="7">
    <source>
        <dbReference type="RuleBase" id="RU364038"/>
    </source>
</evidence>
<sequence length="237" mass="26080">MFKRSVLTLMLVGSLLACTANADQASIKSVLSEKFPNADISSITKTPYSGLYEVIIDGQIVYTDENATYVFLGSVVDIKSKRNLTNERMAKLNAIKIDELPFEQAIKFVKGNGSRKLVVFSDPQCPFCKKFEQELTKVDNITIYLFPYPIASLHPQSTAEAKAIWCAPDKNAAWQNALLKNTAPKNSGDCKNPVDANIALGNKLHITGTPTLIFANGERVPGMVPAEKLEQLLNEKK</sequence>
<evidence type="ECO:0000256" key="1">
    <source>
        <dbReference type="ARBA" id="ARBA00004418"/>
    </source>
</evidence>
<evidence type="ECO:0000259" key="9">
    <source>
        <dbReference type="Pfam" id="PF13098"/>
    </source>
</evidence>
<dbReference type="InterPro" id="IPR018950">
    <property type="entry name" value="DiS-bond_isomerase_DsbC/G_N"/>
</dbReference>
<evidence type="ECO:0000313" key="11">
    <source>
        <dbReference type="Proteomes" id="UP000463939"/>
    </source>
</evidence>
<dbReference type="GO" id="GO:0042597">
    <property type="term" value="C:periplasmic space"/>
    <property type="evidence" value="ECO:0007669"/>
    <property type="project" value="UniProtKB-SubCell"/>
</dbReference>
<evidence type="ECO:0000256" key="4">
    <source>
        <dbReference type="ARBA" id="ARBA00022764"/>
    </source>
</evidence>
<accession>A0A809RMI6</accession>
<comment type="subcellular location">
    <subcellularLocation>
        <location evidence="1 7">Periplasm</location>
    </subcellularLocation>
</comment>
<gene>
    <name evidence="10" type="ORF">SFSGTM_27120</name>
</gene>
<evidence type="ECO:0000259" key="8">
    <source>
        <dbReference type="Pfam" id="PF10411"/>
    </source>
</evidence>
<feature type="signal peptide" evidence="7">
    <location>
        <begin position="1"/>
        <end position="22"/>
    </location>
</feature>
<keyword evidence="3 7" id="KW-0732">Signal</keyword>
<comment type="similarity">
    <text evidence="2 7">Belongs to the thioredoxin family. DsbC subfamily.</text>
</comment>
<evidence type="ECO:0000256" key="5">
    <source>
        <dbReference type="ARBA" id="ARBA00023157"/>
    </source>
</evidence>
<feature type="domain" description="Thioredoxin-like fold" evidence="9">
    <location>
        <begin position="109"/>
        <end position="233"/>
    </location>
</feature>
<dbReference type="SUPFAM" id="SSF54423">
    <property type="entry name" value="DsbC/DsbG N-terminal domain-like"/>
    <property type="match status" value="1"/>
</dbReference>
<reference evidence="11" key="1">
    <citation type="submission" date="2019-11" db="EMBL/GenBank/DDBJ databases">
        <title>Isolation and characterization of a novel species in the genus Sulfuriferula.</title>
        <authorList>
            <person name="Mochizuki J."/>
            <person name="Kojima H."/>
            <person name="Fukui M."/>
        </authorList>
    </citation>
    <scope>NUCLEOTIDE SEQUENCE [LARGE SCALE GENOMIC DNA]</scope>
    <source>
        <strain evidence="11">SGTM</strain>
    </source>
</reference>
<dbReference type="InterPro" id="IPR033954">
    <property type="entry name" value="DiS-bond_Isoase_DsbC/G"/>
</dbReference>
<dbReference type="CDD" id="cd03020">
    <property type="entry name" value="DsbA_DsbC_DsbG"/>
    <property type="match status" value="1"/>
</dbReference>
<dbReference type="SUPFAM" id="SSF52833">
    <property type="entry name" value="Thioredoxin-like"/>
    <property type="match status" value="1"/>
</dbReference>
<dbReference type="PANTHER" id="PTHR35272:SF3">
    <property type="entry name" value="THIOL:DISULFIDE INTERCHANGE PROTEIN DSBC"/>
    <property type="match status" value="1"/>
</dbReference>
<organism evidence="10 11">
    <name type="scientific">Sulfuriferula nivalis</name>
    <dbReference type="NCBI Taxonomy" id="2675298"/>
    <lineage>
        <taxon>Bacteria</taxon>
        <taxon>Pseudomonadati</taxon>
        <taxon>Pseudomonadota</taxon>
        <taxon>Betaproteobacteria</taxon>
        <taxon>Nitrosomonadales</taxon>
        <taxon>Sulfuricellaceae</taxon>
        <taxon>Sulfuriferula</taxon>
    </lineage>
</organism>
<comment type="function">
    <text evidence="7">Required for disulfide bond formation in some periplasmic proteins. Acts by transferring its disulfide bond to other proteins and is reduced in the process.</text>
</comment>
<dbReference type="Gene3D" id="3.40.30.10">
    <property type="entry name" value="Glutaredoxin"/>
    <property type="match status" value="1"/>
</dbReference>
<keyword evidence="11" id="KW-1185">Reference proteome</keyword>
<dbReference type="Gene3D" id="3.10.450.70">
    <property type="entry name" value="Disulphide bond isomerase, DsbC/G, N-terminal"/>
    <property type="match status" value="1"/>
</dbReference>
<dbReference type="InterPro" id="IPR012336">
    <property type="entry name" value="Thioredoxin-like_fold"/>
</dbReference>
<feature type="domain" description="Disulphide bond isomerase DsbC/G N-terminal" evidence="8">
    <location>
        <begin position="20"/>
        <end position="86"/>
    </location>
</feature>
<feature type="chain" id="PRO_5033099270" description="Thiol:disulfide interchange protein" evidence="7">
    <location>
        <begin position="23"/>
        <end position="237"/>
    </location>
</feature>
<dbReference type="InterPro" id="IPR036249">
    <property type="entry name" value="Thioredoxin-like_sf"/>
</dbReference>
<dbReference type="Pfam" id="PF10411">
    <property type="entry name" value="DsbC_N"/>
    <property type="match status" value="1"/>
</dbReference>
<dbReference type="Proteomes" id="UP000463939">
    <property type="component" value="Chromosome"/>
</dbReference>
<keyword evidence="4 7" id="KW-0574">Periplasm</keyword>
<dbReference type="EMBL" id="AP021881">
    <property type="protein sequence ID" value="BBP02004.1"/>
    <property type="molecule type" value="Genomic_DNA"/>
</dbReference>
<dbReference type="RefSeq" id="WP_162085705.1">
    <property type="nucleotide sequence ID" value="NZ_AP021881.1"/>
</dbReference>